<dbReference type="InterPro" id="IPR011009">
    <property type="entry name" value="Kinase-like_dom_sf"/>
</dbReference>
<dbReference type="InterPro" id="IPR008271">
    <property type="entry name" value="Ser/Thr_kinase_AS"/>
</dbReference>
<dbReference type="FunFam" id="1.10.510.10:FF:001091">
    <property type="entry name" value="STE family protein kinase"/>
    <property type="match status" value="1"/>
</dbReference>
<sequence>MAFANFRRILRLSTFEKRKSREYEHVRRDLDPNDVWEILGELGDGAFGKVYKAKNKETGALAAAKVIETKSEEELEDYIVEIEILATCDHPYIVKLLGAYYYDGKLWIMIEFCPGGAVDAIMLELDRGLTEPQIQVVCRQMLEALNFLHGKRIIHRDLKAGNVLMTLEGDIRLADFGVSAKNLKTLQKRDSFIGTPYWMAPEVVLCETMKDAPYDYKADIWSLGITLIEMAQIEPPHHELNPMRVLLKIAKSDPPTLLTPSKWSTEFRDFLKIALDKNPETRPSAAQLLQPPVNHTQDSSANGTQPSLNSDKLLQDSSTPLPPSQPQEPVNGPCNQPSGDGSPQNTSPADEVSKNDNGLKVPVPLRKSRPLSVDARIQVTEEKQITDQAENPSSAASKPPKVNQSRPNSSALETLGVETLANGGLELPGSVTPNHSKRASDCSNLSTSESMDYGTSLSADLSLNKETGSLSLKGSKLHNKTLKRTRRFVVDGVEAPGTPRASAPAERRASEPDAAEHQARAAAGADAQTI</sequence>
<organism evidence="6 7">
    <name type="scientific">Rattus norvegicus</name>
    <name type="common">Rat</name>
    <dbReference type="NCBI Taxonomy" id="10116"/>
    <lineage>
        <taxon>Eukaryota</taxon>
        <taxon>Metazoa</taxon>
        <taxon>Chordata</taxon>
        <taxon>Craniata</taxon>
        <taxon>Vertebrata</taxon>
        <taxon>Euteleostomi</taxon>
        <taxon>Mammalia</taxon>
        <taxon>Eutheria</taxon>
        <taxon>Euarchontoglires</taxon>
        <taxon>Glires</taxon>
        <taxon>Rodentia</taxon>
        <taxon>Myomorpha</taxon>
        <taxon>Muroidea</taxon>
        <taxon>Muridae</taxon>
        <taxon>Murinae</taxon>
        <taxon>Rattus</taxon>
    </lineage>
</organism>
<feature type="region of interest" description="Disordered" evidence="4">
    <location>
        <begin position="292"/>
        <end position="409"/>
    </location>
</feature>
<dbReference type="InterPro" id="IPR000719">
    <property type="entry name" value="Prot_kinase_dom"/>
</dbReference>
<evidence type="ECO:0000256" key="4">
    <source>
        <dbReference type="SAM" id="MobiDB-lite"/>
    </source>
</evidence>
<dbReference type="InterPro" id="IPR017441">
    <property type="entry name" value="Protein_kinase_ATP_BS"/>
</dbReference>
<feature type="region of interest" description="Disordered" evidence="4">
    <location>
        <begin position="492"/>
        <end position="530"/>
    </location>
</feature>
<accession>A6HDF5</accession>
<evidence type="ECO:0000313" key="6">
    <source>
        <dbReference type="EMBL" id="EDM04060.1"/>
    </source>
</evidence>
<evidence type="ECO:0000256" key="2">
    <source>
        <dbReference type="ARBA" id="ARBA00022840"/>
    </source>
</evidence>
<dbReference type="PROSITE" id="PS50011">
    <property type="entry name" value="PROTEIN_KINASE_DOM"/>
    <property type="match status" value="1"/>
</dbReference>
<feature type="compositionally biased region" description="Low complexity" evidence="4">
    <location>
        <begin position="520"/>
        <end position="530"/>
    </location>
</feature>
<reference evidence="6 7" key="2">
    <citation type="submission" date="2005-07" db="EMBL/GenBank/DDBJ databases">
        <authorList>
            <person name="Mural R.J."/>
            <person name="Li P.W."/>
            <person name="Adams M.D."/>
            <person name="Amanatides P.G."/>
            <person name="Baden-Tillson H."/>
            <person name="Barnstead M."/>
            <person name="Chin S.H."/>
            <person name="Dew I."/>
            <person name="Evans C.A."/>
            <person name="Ferriera S."/>
            <person name="Flanigan M."/>
            <person name="Fosler C."/>
            <person name="Glodek A."/>
            <person name="Gu Z."/>
            <person name="Holt R.A."/>
            <person name="Jennings D."/>
            <person name="Kraft C.L."/>
            <person name="Lu F."/>
            <person name="Nguyen T."/>
            <person name="Nusskern D.R."/>
            <person name="Pfannkoch C.M."/>
            <person name="Sitter C."/>
            <person name="Sutton G.G."/>
            <person name="Venter J.C."/>
            <person name="Wang Z."/>
            <person name="Woodage T."/>
            <person name="Zheng X.H."/>
            <person name="Zhong F."/>
        </authorList>
    </citation>
    <scope>NUCLEOTIDE SEQUENCE [LARGE SCALE GENOMIC DNA]</scope>
    <source>
        <strain evidence="6">BN</strain>
        <strain evidence="7">BN, Sprague-Dawley</strain>
    </source>
</reference>
<reference evidence="6" key="1">
    <citation type="journal article" date="2005" name="Genome Res.">
        <title>Gene and alternative splicing annotation with AIR.</title>
        <authorList>
            <person name="Florea L."/>
            <person name="Di Francesco V."/>
            <person name="Miller J."/>
            <person name="Turner R."/>
            <person name="Yao A."/>
            <person name="Harris M."/>
            <person name="Walenz B."/>
            <person name="Mobarry C."/>
            <person name="Merkulov G.V."/>
            <person name="Charlab R."/>
            <person name="Dew I."/>
            <person name="Deng Z."/>
            <person name="Istrail S."/>
            <person name="Li P."/>
            <person name="Sutton G."/>
        </authorList>
    </citation>
    <scope>NUCLEOTIDE SEQUENCE</scope>
    <source>
        <strain evidence="6">BN</strain>
    </source>
</reference>
<dbReference type="GO" id="GO:0004672">
    <property type="term" value="F:protein kinase activity"/>
    <property type="evidence" value="ECO:0007669"/>
    <property type="project" value="InterPro"/>
</dbReference>
<dbReference type="PANTHER" id="PTHR46538:SF2">
    <property type="entry name" value="NON-SPECIFIC SERINE_THREONINE PROTEIN KINASE"/>
    <property type="match status" value="1"/>
</dbReference>
<dbReference type="Proteomes" id="UP000234681">
    <property type="component" value="Chromosome 10"/>
</dbReference>
<dbReference type="PROSITE" id="PS00108">
    <property type="entry name" value="PROTEIN_KINASE_ST"/>
    <property type="match status" value="1"/>
</dbReference>
<dbReference type="SUPFAM" id="SSF56112">
    <property type="entry name" value="Protein kinase-like (PK-like)"/>
    <property type="match status" value="1"/>
</dbReference>
<feature type="compositionally biased region" description="Polar residues" evidence="4">
    <location>
        <begin position="333"/>
        <end position="348"/>
    </location>
</feature>
<protein>
    <submittedName>
        <fullName evidence="6">Serine/threonine kinase 10, isoform CRA_b</fullName>
    </submittedName>
</protein>
<dbReference type="FunFam" id="3.30.200.20:FF:000120">
    <property type="entry name" value="STE20-like serine/threonine-protein kinase"/>
    <property type="match status" value="1"/>
</dbReference>
<evidence type="ECO:0000259" key="5">
    <source>
        <dbReference type="PROSITE" id="PS50011"/>
    </source>
</evidence>
<dbReference type="InterPro" id="IPR051585">
    <property type="entry name" value="STE20_Ser/Thr_Kinases"/>
</dbReference>
<dbReference type="Gene3D" id="1.10.510.10">
    <property type="entry name" value="Transferase(Phosphotransferase) domain 1"/>
    <property type="match status" value="1"/>
</dbReference>
<proteinExistence type="predicted"/>
<feature type="domain" description="Protein kinase" evidence="5">
    <location>
        <begin position="36"/>
        <end position="294"/>
    </location>
</feature>
<dbReference type="PANTHER" id="PTHR46538">
    <property type="entry name" value="PROTEIN KINASE DOMAIN-CONTAINING PROTEIN"/>
    <property type="match status" value="1"/>
</dbReference>
<dbReference type="EMBL" id="CH473948">
    <property type="protein sequence ID" value="EDM04060.1"/>
    <property type="molecule type" value="Genomic_DNA"/>
</dbReference>
<dbReference type="EMBL" id="CH473948">
    <property type="protein sequence ID" value="EDM04061.1"/>
    <property type="molecule type" value="Genomic_DNA"/>
</dbReference>
<evidence type="ECO:0000256" key="3">
    <source>
        <dbReference type="PROSITE-ProRule" id="PRU10141"/>
    </source>
</evidence>
<keyword evidence="6" id="KW-0418">Kinase</keyword>
<dbReference type="PROSITE" id="PS00107">
    <property type="entry name" value="PROTEIN_KINASE_ATP"/>
    <property type="match status" value="1"/>
</dbReference>
<keyword evidence="6" id="KW-0808">Transferase</keyword>
<feature type="compositionally biased region" description="Polar residues" evidence="4">
    <location>
        <begin position="293"/>
        <end position="319"/>
    </location>
</feature>
<evidence type="ECO:0000313" key="7">
    <source>
        <dbReference type="Proteomes" id="UP000234681"/>
    </source>
</evidence>
<feature type="compositionally biased region" description="Basic and acidic residues" evidence="4">
    <location>
        <begin position="505"/>
        <end position="519"/>
    </location>
</feature>
<gene>
    <name evidence="6 8" type="primary">Stk10</name>
    <name evidence="6" type="ORF">rCG_34835</name>
</gene>
<name>A6HDF5_RAT</name>
<keyword evidence="2 3" id="KW-0067">ATP-binding</keyword>
<dbReference type="RGD" id="3779">
    <property type="gene designation" value="Stk10"/>
</dbReference>
<dbReference type="SMART" id="SM00220">
    <property type="entry name" value="S_TKc"/>
    <property type="match status" value="1"/>
</dbReference>
<evidence type="ECO:0000313" key="8">
    <source>
        <dbReference type="RGD" id="3779"/>
    </source>
</evidence>
<feature type="compositionally biased region" description="Polar residues" evidence="4">
    <location>
        <begin position="386"/>
        <end position="409"/>
    </location>
</feature>
<dbReference type="Gene3D" id="3.30.200.20">
    <property type="entry name" value="Phosphorylase Kinase, domain 1"/>
    <property type="match status" value="1"/>
</dbReference>
<evidence type="ECO:0000256" key="1">
    <source>
        <dbReference type="ARBA" id="ARBA00022741"/>
    </source>
</evidence>
<keyword evidence="1 3" id="KW-0547">Nucleotide-binding</keyword>
<dbReference type="Pfam" id="PF00069">
    <property type="entry name" value="Pkinase"/>
    <property type="match status" value="1"/>
</dbReference>
<dbReference type="AlphaFoldDB" id="A6HDF5"/>
<feature type="binding site" evidence="3">
    <location>
        <position position="65"/>
    </location>
    <ligand>
        <name>ATP</name>
        <dbReference type="ChEBI" id="CHEBI:30616"/>
    </ligand>
</feature>
<feature type="region of interest" description="Disordered" evidence="4">
    <location>
        <begin position="423"/>
        <end position="448"/>
    </location>
</feature>
<dbReference type="GO" id="GO:0005524">
    <property type="term" value="F:ATP binding"/>
    <property type="evidence" value="ECO:0007669"/>
    <property type="project" value="UniProtKB-UniRule"/>
</dbReference>